<dbReference type="AlphaFoldDB" id="A0AA38WG36"/>
<gene>
    <name evidence="1" type="ORF">OSB04_019644</name>
</gene>
<protein>
    <submittedName>
        <fullName evidence="1">Uncharacterized protein</fullName>
    </submittedName>
</protein>
<proteinExistence type="predicted"/>
<name>A0AA38WG36_9ASTR</name>
<accession>A0AA38WG36</accession>
<evidence type="ECO:0000313" key="2">
    <source>
        <dbReference type="Proteomes" id="UP001172457"/>
    </source>
</evidence>
<dbReference type="Proteomes" id="UP001172457">
    <property type="component" value="Chromosome 5"/>
</dbReference>
<reference evidence="1" key="1">
    <citation type="submission" date="2023-03" db="EMBL/GenBank/DDBJ databases">
        <title>Chromosome-scale reference genome and RAD-based genetic map of yellow starthistle (Centaurea solstitialis) reveal putative structural variation and QTLs associated with invader traits.</title>
        <authorList>
            <person name="Reatini B."/>
            <person name="Cang F.A."/>
            <person name="Jiang Q."/>
            <person name="Mckibben M.T.W."/>
            <person name="Barker M.S."/>
            <person name="Rieseberg L.H."/>
            <person name="Dlugosch K.M."/>
        </authorList>
    </citation>
    <scope>NUCLEOTIDE SEQUENCE</scope>
    <source>
        <strain evidence="1">CAN-66</strain>
        <tissue evidence="1">Leaf</tissue>
    </source>
</reference>
<evidence type="ECO:0000313" key="1">
    <source>
        <dbReference type="EMBL" id="KAJ9547101.1"/>
    </source>
</evidence>
<dbReference type="EMBL" id="JARYMX010000005">
    <property type="protein sequence ID" value="KAJ9547101.1"/>
    <property type="molecule type" value="Genomic_DNA"/>
</dbReference>
<comment type="caution">
    <text evidence="1">The sequence shown here is derived from an EMBL/GenBank/DDBJ whole genome shotgun (WGS) entry which is preliminary data.</text>
</comment>
<sequence length="177" mass="20213">MEDLMVLKNFKEISNAIGKGINLGSEESRTWVNFIPRSAIKAKSKKKGGEISEELVNMVSQLRFDGSPTTDPYLHLEEFEDMCDIFKTKTSVNSQGEENLTKAWVRYKALLLKLPNHGFGQKEVIEFFYNGLTVESRLVLDTSSGGIFSYRTVKEAYQLLEDMVLHHLDWTPEAEEE</sequence>
<keyword evidence="2" id="KW-1185">Reference proteome</keyword>
<organism evidence="1 2">
    <name type="scientific">Centaurea solstitialis</name>
    <name type="common">yellow star-thistle</name>
    <dbReference type="NCBI Taxonomy" id="347529"/>
    <lineage>
        <taxon>Eukaryota</taxon>
        <taxon>Viridiplantae</taxon>
        <taxon>Streptophyta</taxon>
        <taxon>Embryophyta</taxon>
        <taxon>Tracheophyta</taxon>
        <taxon>Spermatophyta</taxon>
        <taxon>Magnoliopsida</taxon>
        <taxon>eudicotyledons</taxon>
        <taxon>Gunneridae</taxon>
        <taxon>Pentapetalae</taxon>
        <taxon>asterids</taxon>
        <taxon>campanulids</taxon>
        <taxon>Asterales</taxon>
        <taxon>Asteraceae</taxon>
        <taxon>Carduoideae</taxon>
        <taxon>Cardueae</taxon>
        <taxon>Centaureinae</taxon>
        <taxon>Centaurea</taxon>
    </lineage>
</organism>